<proteinExistence type="predicted"/>
<sequence length="104" mass="11470">MLFPPIPGMIKSESKDLALSPDDDNDNDSSTDSQGLLQTSSESQGTWSTKLMYRRGVDATRFSRQSKQDLVLDFQGNLRRDPIVSSSSSSHRLKKTSASTNSQT</sequence>
<protein>
    <submittedName>
        <fullName evidence="3">Uncharacterized protein</fullName>
    </submittedName>
</protein>
<organism evidence="3 4">
    <name type="scientific">Microthlaspi erraticum</name>
    <dbReference type="NCBI Taxonomy" id="1685480"/>
    <lineage>
        <taxon>Eukaryota</taxon>
        <taxon>Viridiplantae</taxon>
        <taxon>Streptophyta</taxon>
        <taxon>Embryophyta</taxon>
        <taxon>Tracheophyta</taxon>
        <taxon>Spermatophyta</taxon>
        <taxon>Magnoliopsida</taxon>
        <taxon>eudicotyledons</taxon>
        <taxon>Gunneridae</taxon>
        <taxon>Pentapetalae</taxon>
        <taxon>rosids</taxon>
        <taxon>malvids</taxon>
        <taxon>Brassicales</taxon>
        <taxon>Brassicaceae</taxon>
        <taxon>Coluteocarpeae</taxon>
        <taxon>Microthlaspi</taxon>
    </lineage>
</organism>
<evidence type="ECO:0000313" key="4">
    <source>
        <dbReference type="Proteomes" id="UP000467841"/>
    </source>
</evidence>
<dbReference type="EMBL" id="CACVBM020001454">
    <property type="protein sequence ID" value="CAA7050779.1"/>
    <property type="molecule type" value="Genomic_DNA"/>
</dbReference>
<dbReference type="EMBL" id="CACVBM020001151">
    <property type="protein sequence ID" value="CAA7035069.1"/>
    <property type="molecule type" value="Genomic_DNA"/>
</dbReference>
<name>A0A6D2KEU5_9BRAS</name>
<dbReference type="Proteomes" id="UP000467841">
    <property type="component" value="Unassembled WGS sequence"/>
</dbReference>
<evidence type="ECO:0000256" key="1">
    <source>
        <dbReference type="SAM" id="MobiDB-lite"/>
    </source>
</evidence>
<reference evidence="3 4" key="1">
    <citation type="submission" date="2020-01" db="EMBL/GenBank/DDBJ databases">
        <authorList>
            <person name="Mishra B."/>
        </authorList>
    </citation>
    <scope>NUCLEOTIDE SEQUENCE [LARGE SCALE GENOMIC DNA]</scope>
</reference>
<feature type="region of interest" description="Disordered" evidence="1">
    <location>
        <begin position="1"/>
        <end position="48"/>
    </location>
</feature>
<gene>
    <name evidence="2" type="ORF">MERR_LOCUS22304</name>
    <name evidence="3" type="ORF">MERR_LOCUS38014</name>
</gene>
<evidence type="ECO:0000313" key="3">
    <source>
        <dbReference type="EMBL" id="CAA7050779.1"/>
    </source>
</evidence>
<dbReference type="AlphaFoldDB" id="A0A6D2KEU5"/>
<feature type="region of interest" description="Disordered" evidence="1">
    <location>
        <begin position="77"/>
        <end position="104"/>
    </location>
</feature>
<accession>A0A6D2KEU5</accession>
<keyword evidence="4" id="KW-1185">Reference proteome</keyword>
<feature type="compositionally biased region" description="Polar residues" evidence="1">
    <location>
        <begin position="34"/>
        <end position="48"/>
    </location>
</feature>
<evidence type="ECO:0000313" key="2">
    <source>
        <dbReference type="EMBL" id="CAA7035069.1"/>
    </source>
</evidence>